<dbReference type="Proteomes" id="UP001165064">
    <property type="component" value="Unassembled WGS sequence"/>
</dbReference>
<comment type="caution">
    <text evidence="1">The sequence shown here is derived from an EMBL/GenBank/DDBJ whole genome shotgun (WGS) entry which is preliminary data.</text>
</comment>
<evidence type="ECO:0000313" key="2">
    <source>
        <dbReference type="Proteomes" id="UP001165064"/>
    </source>
</evidence>
<proteinExistence type="predicted"/>
<gene>
    <name evidence="1" type="ORF">Amon02_000711700</name>
</gene>
<organism evidence="1 2">
    <name type="scientific">Ambrosiozyma monospora</name>
    <name type="common">Yeast</name>
    <name type="synonym">Endomycopsis monosporus</name>
    <dbReference type="NCBI Taxonomy" id="43982"/>
    <lineage>
        <taxon>Eukaryota</taxon>
        <taxon>Fungi</taxon>
        <taxon>Dikarya</taxon>
        <taxon>Ascomycota</taxon>
        <taxon>Saccharomycotina</taxon>
        <taxon>Pichiomycetes</taxon>
        <taxon>Pichiales</taxon>
        <taxon>Pichiaceae</taxon>
        <taxon>Ambrosiozyma</taxon>
    </lineage>
</organism>
<keyword evidence="2" id="KW-1185">Reference proteome</keyword>
<evidence type="ECO:0000313" key="1">
    <source>
        <dbReference type="EMBL" id="GME84811.1"/>
    </source>
</evidence>
<name>A0ACB5TBF6_AMBMO</name>
<sequence length="119" mass="13640">MVASFIQQKPQSSESIFIIDLEKAFNRVRIEYFGKLLRWFGFPETIVSLLVNSQVCGNAKLLNGKPIVEALIPLRRGLRQGFGTSAITFILAIEPLLRMLEKRLKGILYCPNSRRYLRI</sequence>
<accession>A0ACB5TBF6</accession>
<protein>
    <submittedName>
        <fullName evidence="1">Unnamed protein product</fullName>
    </submittedName>
</protein>
<reference evidence="1" key="1">
    <citation type="submission" date="2023-04" db="EMBL/GenBank/DDBJ databases">
        <title>Ambrosiozyma monospora NBRC 10751.</title>
        <authorList>
            <person name="Ichikawa N."/>
            <person name="Sato H."/>
            <person name="Tonouchi N."/>
        </authorList>
    </citation>
    <scope>NUCLEOTIDE SEQUENCE</scope>
    <source>
        <strain evidence="1">NBRC 10751</strain>
    </source>
</reference>
<dbReference type="EMBL" id="BSXS01005791">
    <property type="protein sequence ID" value="GME84811.1"/>
    <property type="molecule type" value="Genomic_DNA"/>
</dbReference>